<dbReference type="PROSITE" id="PS50157">
    <property type="entry name" value="ZINC_FINGER_C2H2_2"/>
    <property type="match status" value="1"/>
</dbReference>
<evidence type="ECO:0000256" key="4">
    <source>
        <dbReference type="ARBA" id="ARBA00023054"/>
    </source>
</evidence>
<feature type="non-terminal residue" evidence="11">
    <location>
        <position position="873"/>
    </location>
</feature>
<keyword evidence="6" id="KW-0966">Cell projection</keyword>
<dbReference type="GO" id="GO:0008270">
    <property type="term" value="F:zinc ion binding"/>
    <property type="evidence" value="ECO:0007669"/>
    <property type="project" value="UniProtKB-KW"/>
</dbReference>
<dbReference type="InterPro" id="IPR051241">
    <property type="entry name" value="DZIP_RILPL"/>
</dbReference>
<feature type="region of interest" description="Disordered" evidence="9">
    <location>
        <begin position="81"/>
        <end position="112"/>
    </location>
</feature>
<proteinExistence type="inferred from homology"/>
<evidence type="ECO:0000256" key="1">
    <source>
        <dbReference type="ARBA" id="ARBA00004114"/>
    </source>
</evidence>
<reference evidence="11 12" key="1">
    <citation type="journal article" date="2017" name="Genome Biol. Evol.">
        <title>Phytophthora megakarya and P. palmivora, closely related causal agents of cacao black pod rot, underwent increases in genome sizes and gene numbers by different mechanisms.</title>
        <authorList>
            <person name="Ali S.S."/>
            <person name="Shao J."/>
            <person name="Lary D.J."/>
            <person name="Kronmiller B."/>
            <person name="Shen D."/>
            <person name="Strem M.D."/>
            <person name="Amoako-Attah I."/>
            <person name="Akrofi A.Y."/>
            <person name="Begoude B.A."/>
            <person name="Ten Hoopen G.M."/>
            <person name="Coulibaly K."/>
            <person name="Kebe B.I."/>
            <person name="Melnick R.L."/>
            <person name="Guiltinan M.J."/>
            <person name="Tyler B.M."/>
            <person name="Meinhardt L.W."/>
            <person name="Bailey B.A."/>
        </authorList>
    </citation>
    <scope>NUCLEOTIDE SEQUENCE [LARGE SCALE GENOMIC DNA]</scope>
    <source>
        <strain evidence="12">sbr112.9</strain>
    </source>
</reference>
<accession>A0A2P4X9E2</accession>
<dbReference type="PANTHER" id="PTHR21502:SF3">
    <property type="entry name" value="CILIUM ASSEMBLY PROTEIN DZIP1L"/>
    <property type="match status" value="1"/>
</dbReference>
<feature type="region of interest" description="Disordered" evidence="9">
    <location>
        <begin position="319"/>
        <end position="365"/>
    </location>
</feature>
<evidence type="ECO:0000256" key="5">
    <source>
        <dbReference type="ARBA" id="ARBA00023212"/>
    </source>
</evidence>
<dbReference type="Gene3D" id="3.30.160.60">
    <property type="entry name" value="Classic Zinc Finger"/>
    <property type="match status" value="1"/>
</dbReference>
<evidence type="ECO:0000256" key="2">
    <source>
        <dbReference type="ARBA" id="ARBA00004120"/>
    </source>
</evidence>
<comment type="caution">
    <text evidence="11">The sequence shown here is derived from an EMBL/GenBank/DDBJ whole genome shotgun (WGS) entry which is preliminary data.</text>
</comment>
<comment type="subcellular location">
    <subcellularLocation>
        <location evidence="2">Cytoplasm</location>
        <location evidence="2">Cytoskeleton</location>
        <location evidence="2">Cilium basal body</location>
    </subcellularLocation>
    <subcellularLocation>
        <location evidence="1">Cytoplasm</location>
        <location evidence="1">Cytoskeleton</location>
        <location evidence="1">Microtubule organizing center</location>
        <location evidence="1">Centrosome</location>
        <location evidence="1">Centriole</location>
    </subcellularLocation>
</comment>
<evidence type="ECO:0000313" key="11">
    <source>
        <dbReference type="EMBL" id="POM62171.1"/>
    </source>
</evidence>
<feature type="compositionally biased region" description="Basic and acidic residues" evidence="9">
    <location>
        <begin position="590"/>
        <end position="599"/>
    </location>
</feature>
<feature type="compositionally biased region" description="Basic residues" evidence="9">
    <location>
        <begin position="329"/>
        <end position="338"/>
    </location>
</feature>
<dbReference type="PANTHER" id="PTHR21502">
    <property type="entry name" value="ZINC FINGER PROTEIN DZIP1"/>
    <property type="match status" value="1"/>
</dbReference>
<feature type="compositionally biased region" description="Basic and acidic residues" evidence="9">
    <location>
        <begin position="479"/>
        <end position="490"/>
    </location>
</feature>
<feature type="region of interest" description="Disordered" evidence="9">
    <location>
        <begin position="835"/>
        <end position="859"/>
    </location>
</feature>
<dbReference type="EMBL" id="NCKW01015641">
    <property type="protein sequence ID" value="POM62171.1"/>
    <property type="molecule type" value="Genomic_DNA"/>
</dbReference>
<feature type="region of interest" description="Disordered" evidence="9">
    <location>
        <begin position="581"/>
        <end position="600"/>
    </location>
</feature>
<feature type="coiled-coil region" evidence="8">
    <location>
        <begin position="203"/>
        <end position="251"/>
    </location>
</feature>
<evidence type="ECO:0000313" key="12">
    <source>
        <dbReference type="Proteomes" id="UP000237271"/>
    </source>
</evidence>
<keyword evidence="5" id="KW-0963">Cytoplasm</keyword>
<feature type="domain" description="C2H2-type" evidence="10">
    <location>
        <begin position="299"/>
        <end position="327"/>
    </location>
</feature>
<keyword evidence="4 8" id="KW-0175">Coiled coil</keyword>
<protein>
    <recommendedName>
        <fullName evidence="10">C2H2-type domain-containing protein</fullName>
    </recommendedName>
</protein>
<keyword evidence="7" id="KW-0863">Zinc-finger</keyword>
<sequence length="873" mass="99300">MGSYYMEDSRLYSGYDEYSGIFGPLHASPSTAFRSRGRLPPTRRGFSDSRNLENFSKLRKGRRSAPRDFDRRVKFLAKRKAKRSFQPEYDSDGDEDLQENENEPQSPTHGLQRQVWLPTRNFAFRQRAGKLDTRAIARLDLEKIAATTDIETIQRHLENLAFADVTLDDVQHYSDAYFLKLFQIAQLTLEYLMHVQDSLVDHTEGLEKQCEQLMTECQQLETENGQHETEISSLKREIRQKQRTMATLELMLLNASASNRISSSSIKENAACEANVLVDELLANRTDANTEEGVIANPVACVLCGKRFVSAEYLLRHQQRRHQDEKELKKKHKKKKKASSSSGSSSDSDSKKKKKKPPKQTPLPKEVLDALEEKNQLAKQLMALQDQVRVEQDARDKQRQQLENQQNQMSLRVEQYMEKLQGTLVEIEKKQEATKQDLRQYTQESIARLQVEAANAELLRIQAQKTSRAGRLENDDDEKAAKSQSEDTRWSEKVEKLMDTFLRAQAQKQQEIDALEQESSKLWTKYNKLKKRHHRPEPTMRLEDLTVLDAERFGVDRGEVVETEIQKPVVVKPVTRLEDKLIQTDDEDDGKPTKPEEKTIPSPIVHAISEPKRVVVPPIKIETIERIVPPPPAIQPPVLAPKKDDVPIVSSSPVEHKESKLLESRAKCHQAAHVIGKVALGFLTRRALATTSNWRITIAISSLEAALTAPELEYARQHYDNQLYVQVEETMTANALRVTIAKMLSGKDEFEAEDVVALVETEELEITATMTYHRVLLHHKQTGVELSGDMLIHNLKNVIDVEIIPYHEVTAIQVSQVIETHAIVSDRIEDNKRASMRLSTSDLPTLDDAGDESKSGSRDGNTSLACLVRLQAL</sequence>
<keyword evidence="12" id="KW-1185">Reference proteome</keyword>
<keyword evidence="5" id="KW-0206">Cytoskeleton</keyword>
<organism evidence="11 12">
    <name type="scientific">Phytophthora palmivora</name>
    <dbReference type="NCBI Taxonomy" id="4796"/>
    <lineage>
        <taxon>Eukaryota</taxon>
        <taxon>Sar</taxon>
        <taxon>Stramenopiles</taxon>
        <taxon>Oomycota</taxon>
        <taxon>Peronosporomycetes</taxon>
        <taxon>Peronosporales</taxon>
        <taxon>Peronosporaceae</taxon>
        <taxon>Phytophthora</taxon>
    </lineage>
</organism>
<dbReference type="PROSITE" id="PS00028">
    <property type="entry name" value="ZINC_FINGER_C2H2_1"/>
    <property type="match status" value="1"/>
</dbReference>
<dbReference type="InterPro" id="IPR013087">
    <property type="entry name" value="Znf_C2H2_type"/>
</dbReference>
<comment type="similarity">
    <text evidence="3">Belongs to the DZIP C2H2-type zinc-finger protein family.</text>
</comment>
<dbReference type="Pfam" id="PF13815">
    <property type="entry name" value="Dzip-like_N"/>
    <property type="match status" value="1"/>
</dbReference>
<feature type="region of interest" description="Disordered" evidence="9">
    <location>
        <begin position="29"/>
        <end position="49"/>
    </location>
</feature>
<evidence type="ECO:0000256" key="8">
    <source>
        <dbReference type="SAM" id="Coils"/>
    </source>
</evidence>
<feature type="region of interest" description="Disordered" evidence="9">
    <location>
        <begin position="466"/>
        <end position="490"/>
    </location>
</feature>
<keyword evidence="7" id="KW-0479">Metal-binding</keyword>
<dbReference type="AlphaFoldDB" id="A0A2P4X9E2"/>
<keyword evidence="7" id="KW-0862">Zinc</keyword>
<name>A0A2P4X9E2_9STRA</name>
<feature type="compositionally biased region" description="Acidic residues" evidence="9">
    <location>
        <begin position="89"/>
        <end position="102"/>
    </location>
</feature>
<dbReference type="GO" id="GO:0005814">
    <property type="term" value="C:centriole"/>
    <property type="evidence" value="ECO:0007669"/>
    <property type="project" value="UniProtKB-SubCell"/>
</dbReference>
<evidence type="ECO:0000256" key="9">
    <source>
        <dbReference type="SAM" id="MobiDB-lite"/>
    </source>
</evidence>
<dbReference type="GO" id="GO:0005737">
    <property type="term" value="C:cytoplasm"/>
    <property type="evidence" value="ECO:0007669"/>
    <property type="project" value="TreeGrafter"/>
</dbReference>
<feature type="coiled-coil region" evidence="8">
    <location>
        <begin position="367"/>
        <end position="466"/>
    </location>
</feature>
<dbReference type="OrthoDB" id="126369at2759"/>
<evidence type="ECO:0000256" key="3">
    <source>
        <dbReference type="ARBA" id="ARBA00009131"/>
    </source>
</evidence>
<evidence type="ECO:0000256" key="6">
    <source>
        <dbReference type="ARBA" id="ARBA00023273"/>
    </source>
</evidence>
<gene>
    <name evidence="11" type="ORF">PHPALM_28707</name>
</gene>
<evidence type="ECO:0000256" key="7">
    <source>
        <dbReference type="PROSITE-ProRule" id="PRU00042"/>
    </source>
</evidence>
<evidence type="ECO:0000259" key="10">
    <source>
        <dbReference type="PROSITE" id="PS50157"/>
    </source>
</evidence>
<dbReference type="Proteomes" id="UP000237271">
    <property type="component" value="Unassembled WGS sequence"/>
</dbReference>
<dbReference type="InterPro" id="IPR032714">
    <property type="entry name" value="DZIP1_N"/>
</dbReference>